<evidence type="ECO:0000256" key="2">
    <source>
        <dbReference type="ARBA" id="ARBA00023125"/>
    </source>
</evidence>
<dbReference type="InterPro" id="IPR001356">
    <property type="entry name" value="HD"/>
</dbReference>
<keyword evidence="4 5" id="KW-0539">Nucleus</keyword>
<proteinExistence type="predicted"/>
<dbReference type="GO" id="GO:0007420">
    <property type="term" value="P:brain development"/>
    <property type="evidence" value="ECO:0007669"/>
    <property type="project" value="TreeGrafter"/>
</dbReference>
<dbReference type="PROSITE" id="PS00027">
    <property type="entry name" value="HOMEOBOX_1"/>
    <property type="match status" value="1"/>
</dbReference>
<dbReference type="Proteomes" id="UP000708208">
    <property type="component" value="Unassembled WGS sequence"/>
</dbReference>
<keyword evidence="9" id="KW-1185">Reference proteome</keyword>
<dbReference type="Pfam" id="PF00046">
    <property type="entry name" value="Homeodomain"/>
    <property type="match status" value="1"/>
</dbReference>
<dbReference type="PANTHER" id="PTHR24339">
    <property type="entry name" value="HOMEOBOX PROTEIN EMX-RELATED"/>
    <property type="match status" value="1"/>
</dbReference>
<organism evidence="8 9">
    <name type="scientific">Allacma fusca</name>
    <dbReference type="NCBI Taxonomy" id="39272"/>
    <lineage>
        <taxon>Eukaryota</taxon>
        <taxon>Metazoa</taxon>
        <taxon>Ecdysozoa</taxon>
        <taxon>Arthropoda</taxon>
        <taxon>Hexapoda</taxon>
        <taxon>Collembola</taxon>
        <taxon>Symphypleona</taxon>
        <taxon>Sminthuridae</taxon>
        <taxon>Allacma</taxon>
    </lineage>
</organism>
<evidence type="ECO:0000256" key="5">
    <source>
        <dbReference type="PROSITE-ProRule" id="PRU00108"/>
    </source>
</evidence>
<evidence type="ECO:0000259" key="7">
    <source>
        <dbReference type="PROSITE" id="PS50071"/>
    </source>
</evidence>
<evidence type="ECO:0000256" key="3">
    <source>
        <dbReference type="ARBA" id="ARBA00023155"/>
    </source>
</evidence>
<dbReference type="PROSITE" id="PS50071">
    <property type="entry name" value="HOMEOBOX_2"/>
    <property type="match status" value="1"/>
</dbReference>
<dbReference type="PANTHER" id="PTHR24339:SF28">
    <property type="entry name" value="E5-RELATED"/>
    <property type="match status" value="1"/>
</dbReference>
<evidence type="ECO:0000256" key="6">
    <source>
        <dbReference type="RuleBase" id="RU000682"/>
    </source>
</evidence>
<dbReference type="SMART" id="SM00389">
    <property type="entry name" value="HOX"/>
    <property type="match status" value="1"/>
</dbReference>
<name>A0A8J2NRY5_9HEXA</name>
<evidence type="ECO:0000313" key="9">
    <source>
        <dbReference type="Proteomes" id="UP000708208"/>
    </source>
</evidence>
<evidence type="ECO:0000313" key="8">
    <source>
        <dbReference type="EMBL" id="CAG7674136.1"/>
    </source>
</evidence>
<dbReference type="GO" id="GO:0030182">
    <property type="term" value="P:neuron differentiation"/>
    <property type="evidence" value="ECO:0007669"/>
    <property type="project" value="TreeGrafter"/>
</dbReference>
<accession>A0A8J2NRY5</accession>
<dbReference type="CDD" id="cd00086">
    <property type="entry name" value="homeodomain"/>
    <property type="match status" value="1"/>
</dbReference>
<keyword evidence="2 5" id="KW-0238">DNA-binding</keyword>
<reference evidence="8" key="1">
    <citation type="submission" date="2021-06" db="EMBL/GenBank/DDBJ databases">
        <authorList>
            <person name="Hodson N. C."/>
            <person name="Mongue J. A."/>
            <person name="Jaron S. K."/>
        </authorList>
    </citation>
    <scope>NUCLEOTIDE SEQUENCE</scope>
</reference>
<sequence length="193" mass="21756">MNLCYCCDSSNWANSHQDTTVSDLPEASLKTNVTQKLNGTPGKVQVGDTKVPDYVRVLMVTDLNGRKKQMLIPASLDLERPKRPRTTFTENQLKILEGEFTASHFISESKRQKLSASLGLSETQIKVWFQNRRTKYRRAGKYPDSTVNVHESSRPVNTNGLQPTYETTFSWQPCPFPYTPFSTPVVPGKSPAK</sequence>
<dbReference type="AlphaFoldDB" id="A0A8J2NRY5"/>
<keyword evidence="3 5" id="KW-0371">Homeobox</keyword>
<feature type="domain" description="Homeobox" evidence="7">
    <location>
        <begin position="79"/>
        <end position="139"/>
    </location>
</feature>
<dbReference type="GO" id="GO:0000978">
    <property type="term" value="F:RNA polymerase II cis-regulatory region sequence-specific DNA binding"/>
    <property type="evidence" value="ECO:0007669"/>
    <property type="project" value="TreeGrafter"/>
</dbReference>
<dbReference type="InterPro" id="IPR050877">
    <property type="entry name" value="EMX-VAX-Noto_Homeobox_TFs"/>
</dbReference>
<evidence type="ECO:0000256" key="4">
    <source>
        <dbReference type="ARBA" id="ARBA00023242"/>
    </source>
</evidence>
<dbReference type="OrthoDB" id="6159439at2759"/>
<comment type="subcellular location">
    <subcellularLocation>
        <location evidence="1 5 6">Nucleus</location>
    </subcellularLocation>
</comment>
<dbReference type="EMBL" id="CAJVCH010013116">
    <property type="protein sequence ID" value="CAG7674136.1"/>
    <property type="molecule type" value="Genomic_DNA"/>
</dbReference>
<comment type="caution">
    <text evidence="8">The sequence shown here is derived from an EMBL/GenBank/DDBJ whole genome shotgun (WGS) entry which is preliminary data.</text>
</comment>
<dbReference type="GO" id="GO:0000981">
    <property type="term" value="F:DNA-binding transcription factor activity, RNA polymerase II-specific"/>
    <property type="evidence" value="ECO:0007669"/>
    <property type="project" value="InterPro"/>
</dbReference>
<protein>
    <recommendedName>
        <fullName evidence="7">Homeobox domain-containing protein</fullName>
    </recommendedName>
</protein>
<dbReference type="InterPro" id="IPR017970">
    <property type="entry name" value="Homeobox_CS"/>
</dbReference>
<evidence type="ECO:0000256" key="1">
    <source>
        <dbReference type="ARBA" id="ARBA00004123"/>
    </source>
</evidence>
<feature type="DNA-binding region" description="Homeobox" evidence="5">
    <location>
        <begin position="81"/>
        <end position="140"/>
    </location>
</feature>
<gene>
    <name evidence="8" type="ORF">AFUS01_LOCUS2293</name>
</gene>
<dbReference type="GO" id="GO:0005634">
    <property type="term" value="C:nucleus"/>
    <property type="evidence" value="ECO:0007669"/>
    <property type="project" value="UniProtKB-SubCell"/>
</dbReference>